<protein>
    <submittedName>
        <fullName evidence="1">Uncharacterized protein</fullName>
    </submittedName>
</protein>
<name>A0A0L6W2N3_9FIRM</name>
<gene>
    <name evidence="1" type="ORF">Tfer_1410</name>
</gene>
<keyword evidence="2" id="KW-1185">Reference proteome</keyword>
<dbReference type="AlphaFoldDB" id="A0A0L6W2N3"/>
<evidence type="ECO:0000313" key="1">
    <source>
        <dbReference type="EMBL" id="KNZ69800.1"/>
    </source>
</evidence>
<evidence type="ECO:0000313" key="2">
    <source>
        <dbReference type="Proteomes" id="UP000037175"/>
    </source>
</evidence>
<accession>A0A0L6W2N3</accession>
<proteinExistence type="predicted"/>
<comment type="caution">
    <text evidence="1">The sequence shown here is derived from an EMBL/GenBank/DDBJ whole genome shotgun (WGS) entry which is preliminary data.</text>
</comment>
<dbReference type="Proteomes" id="UP000037175">
    <property type="component" value="Unassembled WGS sequence"/>
</dbReference>
<organism evidence="1 2">
    <name type="scientific">Thermincola ferriacetica</name>
    <dbReference type="NCBI Taxonomy" id="281456"/>
    <lineage>
        <taxon>Bacteria</taxon>
        <taxon>Bacillati</taxon>
        <taxon>Bacillota</taxon>
        <taxon>Clostridia</taxon>
        <taxon>Eubacteriales</taxon>
        <taxon>Thermincolaceae</taxon>
        <taxon>Thermincola</taxon>
    </lineage>
</organism>
<reference evidence="2" key="1">
    <citation type="submission" date="2015-07" db="EMBL/GenBank/DDBJ databases">
        <title>Complete Genome of Thermincola ferriacetica strain Z-0001T.</title>
        <authorList>
            <person name="Lusk B."/>
            <person name="Badalamenti J.P."/>
            <person name="Parameswaran P."/>
            <person name="Bond D.R."/>
            <person name="Torres C.I."/>
        </authorList>
    </citation>
    <scope>NUCLEOTIDE SEQUENCE [LARGE SCALE GENOMIC DNA]</scope>
    <source>
        <strain evidence="2">Z-0001</strain>
    </source>
</reference>
<sequence>MSVIKIFDIVKISKNSPNITMDVGSYLMCIYCFENSLNTFHKLEFAVKGEKIP</sequence>
<dbReference type="EMBL" id="LGTE01000008">
    <property type="protein sequence ID" value="KNZ69800.1"/>
    <property type="molecule type" value="Genomic_DNA"/>
</dbReference>